<dbReference type="EMBL" id="QORE01001415">
    <property type="protein sequence ID" value="RCI71431.1"/>
    <property type="molecule type" value="Genomic_DNA"/>
</dbReference>
<dbReference type="OMA" id="IGSPWWA"/>
<dbReference type="Proteomes" id="UP001297540">
    <property type="component" value="Chromosome"/>
</dbReference>
<accession>A0A069Q1K5</accession>
<reference evidence="7 13" key="6">
    <citation type="submission" date="2018-08" db="EMBL/GenBank/DDBJ databases">
        <title>Recombination of ecologically and evolutionarily significant loci maintains genetic cohesion in the Pseudomonas syringae species complex.</title>
        <authorList>
            <person name="Dillon M."/>
            <person name="Thakur S."/>
            <person name="Almeida R.N.D."/>
            <person name="Weir B.S."/>
            <person name="Guttman D.S."/>
        </authorList>
    </citation>
    <scope>NUCLEOTIDE SEQUENCE [LARGE SCALE GENOMIC DNA]</scope>
    <source>
        <strain evidence="7 13">ICMP 7846</strain>
    </source>
</reference>
<reference evidence="9" key="11">
    <citation type="submission" date="2023-10" db="EMBL/GenBank/DDBJ databases">
        <title>Pathogen: clinical or host-associated sample.</title>
        <authorList>
            <person name="Hergert J."/>
            <person name="Casey R."/>
            <person name="Wagner J."/>
            <person name="Young E.L."/>
            <person name="Oakeson K.F."/>
        </authorList>
    </citation>
    <scope>NUCLEOTIDE SEQUENCE</scope>
    <source>
        <strain evidence="9">2021CK-01020</strain>
    </source>
</reference>
<dbReference type="RefSeq" id="WP_003095321.1">
    <property type="nucleotide sequence ID" value="NZ_AP014622.1"/>
</dbReference>
<dbReference type="EMBL" id="NSNE01000003">
    <property type="protein sequence ID" value="RPM20025.1"/>
    <property type="molecule type" value="Genomic_DNA"/>
</dbReference>
<sequence length="149" mass="15843">MPTPPWWLFVLPLLAGACLPLQAGINGQLAKQVSSVLAAALISFFVGTLGLLALTLSQREFPGLAALRGLSWWHWCGGFLGMFFIFIAAFAAPRIGALMFMVLVLAGQLGMAMSLDHFGWAGFREAPISALKLGGLALIGAGIWMIRKG</sequence>
<reference evidence="2" key="2">
    <citation type="submission" date="2015-06" db="EMBL/GenBank/DDBJ databases">
        <authorList>
            <person name="Radhakrishnan R."/>
            <person name="Underwood A."/>
            <person name="Al-Shahib A."/>
        </authorList>
    </citation>
    <scope>NUCLEOTIDE SEQUENCE</scope>
    <source>
        <strain evidence="2">P19_London_7_VIM_2_05_10</strain>
    </source>
</reference>
<reference evidence="8 14" key="4">
    <citation type="submission" date="2017-08" db="EMBL/GenBank/DDBJ databases">
        <authorList>
            <person name="Feschi L."/>
            <person name="Jeukens J."/>
            <person name="Emond-Rheault J.-G."/>
            <person name="Kukavica-Ibrulj I."/>
            <person name="Boyle B."/>
            <person name="Levesque R.C."/>
        </authorList>
    </citation>
    <scope>NUCLEOTIDE SEQUENCE [LARGE SCALE GENOMIC DNA]</scope>
    <source>
        <strain evidence="8 14">PA-W36</strain>
    </source>
</reference>
<feature type="transmembrane region" description="Helical" evidence="1">
    <location>
        <begin position="6"/>
        <end position="25"/>
    </location>
</feature>
<reference evidence="3 15" key="8">
    <citation type="submission" date="2019-11" db="EMBL/GenBank/DDBJ databases">
        <title>Genomes of ocular Pseudomonas aeruginosa isolates.</title>
        <authorList>
            <person name="Khan M."/>
            <person name="Rice S.A."/>
            <person name="Willcox M.D.P."/>
            <person name="Stapleton F."/>
        </authorList>
    </citation>
    <scope>NUCLEOTIDE SEQUENCE [LARGE SCALE GENOMIC DNA]</scope>
    <source>
        <strain evidence="3 15">PA221</strain>
    </source>
</reference>
<feature type="transmembrane region" description="Helical" evidence="1">
    <location>
        <begin position="98"/>
        <end position="120"/>
    </location>
</feature>
<protein>
    <submittedName>
        <fullName evidence="6">DMT family transporter</fullName>
    </submittedName>
    <submittedName>
        <fullName evidence="3">EamA-like transporter family protein</fullName>
    </submittedName>
</protein>
<dbReference type="GO" id="GO:0005886">
    <property type="term" value="C:plasma membrane"/>
    <property type="evidence" value="ECO:0007669"/>
    <property type="project" value="TreeGrafter"/>
</dbReference>
<evidence type="ECO:0000313" key="4">
    <source>
        <dbReference type="EMBL" id="MZZ12499.1"/>
    </source>
</evidence>
<evidence type="ECO:0000313" key="11">
    <source>
        <dbReference type="Proteomes" id="UP000194857"/>
    </source>
</evidence>
<gene>
    <name evidence="7" type="ORF">ALP65_00181</name>
    <name evidence="5" type="ORF">CAZ10_02440</name>
    <name evidence="6" type="ORF">DT376_29165</name>
    <name evidence="3" type="ORF">GNQ48_05235</name>
    <name evidence="4" type="ORF">GUL26_09580</name>
    <name evidence="8" type="ORF">IPC1295_07000</name>
    <name evidence="9" type="ORF">L4V69_33330</name>
    <name evidence="2" type="ORF">PAERUG_P19_London_7_VIM_2_05_10_02787</name>
</gene>
<feature type="transmembrane region" description="Helical" evidence="1">
    <location>
        <begin position="126"/>
        <end position="146"/>
    </location>
</feature>
<reference evidence="6 12" key="5">
    <citation type="submission" date="2018-07" db="EMBL/GenBank/DDBJ databases">
        <title>Mechanisms of high-level aminoglycoside resistance among Gram-negative pathogens in Brazil.</title>
        <authorList>
            <person name="Ballaben A.S."/>
            <person name="Darini A.L.C."/>
            <person name="Doi Y."/>
        </authorList>
    </citation>
    <scope>NUCLEOTIDE SEQUENCE [LARGE SCALE GENOMIC DNA]</scope>
    <source>
        <strain evidence="6 12">B2-305</strain>
    </source>
</reference>
<evidence type="ECO:0000313" key="10">
    <source>
        <dbReference type="Proteomes" id="UP000045039"/>
    </source>
</evidence>
<reference evidence="9" key="10">
    <citation type="submission" date="2023-06" db="EMBL/GenBank/DDBJ databases">
        <authorList>
            <consortium name="Clinical and Environmental Microbiology Branch: Whole genome sequencing antimicrobial resistance pathogens in the healthcare setting"/>
        </authorList>
    </citation>
    <scope>NUCLEOTIDE SEQUENCE</scope>
    <source>
        <strain evidence="9">2021CK-01020</strain>
    </source>
</reference>
<evidence type="ECO:0000313" key="2">
    <source>
        <dbReference type="EMBL" id="CRO89310.1"/>
    </source>
</evidence>
<reference evidence="5 11" key="3">
    <citation type="submission" date="2017-05" db="EMBL/GenBank/DDBJ databases">
        <authorList>
            <person name="Song R."/>
            <person name="Chenine A.L."/>
            <person name="Ruprecht R.M."/>
        </authorList>
    </citation>
    <scope>NUCLEOTIDE SEQUENCE [LARGE SCALE GENOMIC DNA]</scope>
    <source>
        <strain evidence="5 11">S567_C10_BS</strain>
    </source>
</reference>
<dbReference type="KEGG" id="paeb:NCGM1900_5552"/>
<reference evidence="8 14" key="7">
    <citation type="submission" date="2019-01" db="EMBL/GenBank/DDBJ databases">
        <title>The Pseudomonas aeruginosa pan-genome provides new insights on its population structure, horizontal gene transfer and pathogenicity.</title>
        <authorList>
            <person name="Freschi L."/>
            <person name="Vincent A.T."/>
            <person name="Jeukens J."/>
            <person name="Emond-Rheault J.-G."/>
            <person name="Kukavica-Ibrulj I."/>
            <person name="Dupont M.-J."/>
            <person name="Charette S.J."/>
            <person name="Boyle B."/>
            <person name="Levesque R.C."/>
        </authorList>
    </citation>
    <scope>NUCLEOTIDE SEQUENCE [LARGE SCALE GENOMIC DNA]</scope>
    <source>
        <strain evidence="8 14">PA-W36</strain>
    </source>
</reference>
<dbReference type="EMBL" id="CP136986">
    <property type="protein sequence ID" value="WOS77311.1"/>
    <property type="molecule type" value="Genomic_DNA"/>
</dbReference>
<evidence type="ECO:0000313" key="8">
    <source>
        <dbReference type="EMBL" id="RPM20025.1"/>
    </source>
</evidence>
<dbReference type="EMBL" id="WXZT01000005">
    <property type="protein sequence ID" value="MZZ12499.1"/>
    <property type="molecule type" value="Genomic_DNA"/>
</dbReference>
<evidence type="ECO:0000313" key="5">
    <source>
        <dbReference type="EMBL" id="OTI66166.1"/>
    </source>
</evidence>
<proteinExistence type="predicted"/>
<dbReference type="Proteomes" id="UP000270834">
    <property type="component" value="Unassembled WGS sequence"/>
</dbReference>
<dbReference type="Proteomes" id="UP000644192">
    <property type="component" value="Unassembled WGS sequence"/>
</dbReference>
<keyword evidence="1" id="KW-0472">Membrane</keyword>
<dbReference type="Proteomes" id="UP000284767">
    <property type="component" value="Unassembled WGS sequence"/>
</dbReference>
<dbReference type="Proteomes" id="UP000433532">
    <property type="component" value="Unassembled WGS sequence"/>
</dbReference>
<dbReference type="InterPro" id="IPR006750">
    <property type="entry name" value="YdcZ"/>
</dbReference>
<evidence type="ECO:0000313" key="6">
    <source>
        <dbReference type="EMBL" id="RCI71431.1"/>
    </source>
</evidence>
<evidence type="ECO:0000313" key="13">
    <source>
        <dbReference type="Proteomes" id="UP000270834"/>
    </source>
</evidence>
<dbReference type="PANTHER" id="PTHR34821:SF2">
    <property type="entry name" value="INNER MEMBRANE PROTEIN YDCZ"/>
    <property type="match status" value="1"/>
</dbReference>
<evidence type="ECO:0000313" key="3">
    <source>
        <dbReference type="EMBL" id="MUI34403.1"/>
    </source>
</evidence>
<dbReference type="Pfam" id="PF04657">
    <property type="entry name" value="DMT_YdcZ"/>
    <property type="match status" value="1"/>
</dbReference>
<evidence type="ECO:0000256" key="1">
    <source>
        <dbReference type="SAM" id="Phobius"/>
    </source>
</evidence>
<dbReference type="eggNOG" id="COG3238">
    <property type="taxonomic scope" value="Bacteria"/>
</dbReference>
<dbReference type="Proteomes" id="UP000253594">
    <property type="component" value="Unassembled WGS sequence"/>
</dbReference>
<reference evidence="10" key="1">
    <citation type="submission" date="2015-06" db="EMBL/GenBank/DDBJ databases">
        <authorList>
            <person name="Radhakrishnan Rajesh"/>
            <person name="Underwood Anthony"/>
            <person name="Al-Shahib Ali"/>
        </authorList>
    </citation>
    <scope>NUCLEOTIDE SEQUENCE [LARGE SCALE GENOMIC DNA]</scope>
    <source>
        <strain evidence="10">P19_London_7_VIM_2_05_10</strain>
    </source>
</reference>
<name>A0A069Q1K5_PSEAI</name>
<dbReference type="EMBL" id="RBSQ01000464">
    <property type="protein sequence ID" value="RMS57490.1"/>
    <property type="molecule type" value="Genomic_DNA"/>
</dbReference>
<accession>A0A1S1BUM4</accession>
<dbReference type="AlphaFoldDB" id="A0A069Q1K5"/>
<feature type="transmembrane region" description="Helical" evidence="1">
    <location>
        <begin position="72"/>
        <end position="91"/>
    </location>
</feature>
<evidence type="ECO:0000313" key="14">
    <source>
        <dbReference type="Proteomes" id="UP000284767"/>
    </source>
</evidence>
<keyword evidence="1" id="KW-0812">Transmembrane</keyword>
<dbReference type="PANTHER" id="PTHR34821">
    <property type="entry name" value="INNER MEMBRANE PROTEIN YDCZ"/>
    <property type="match status" value="1"/>
</dbReference>
<dbReference type="EMBL" id="CVVU01000198">
    <property type="protein sequence ID" value="CRO89310.1"/>
    <property type="molecule type" value="Genomic_DNA"/>
</dbReference>
<organism evidence="6 12">
    <name type="scientific">Pseudomonas aeruginosa</name>
    <dbReference type="NCBI Taxonomy" id="287"/>
    <lineage>
        <taxon>Bacteria</taxon>
        <taxon>Pseudomonadati</taxon>
        <taxon>Pseudomonadota</taxon>
        <taxon>Gammaproteobacteria</taxon>
        <taxon>Pseudomonadales</taxon>
        <taxon>Pseudomonadaceae</taxon>
        <taxon>Pseudomonas</taxon>
    </lineage>
</organism>
<reference evidence="4" key="9">
    <citation type="submission" date="2020-01" db="EMBL/GenBank/DDBJ databases">
        <title>Bacteria Cultured from War Wounds Associated with the Conflict in Eastern Ukraine.</title>
        <authorList>
            <person name="Snesrud E."/>
            <person name="Galac M.R."/>
            <person name="Mc Gann P."/>
            <person name="Valentine K."/>
            <person name="Viacheslav K."/>
        </authorList>
    </citation>
    <scope>NUCLEOTIDE SEQUENCE</scope>
    <source>
        <strain evidence="4">VNMU148</strain>
    </source>
</reference>
<dbReference type="Proteomes" id="UP000194857">
    <property type="component" value="Unassembled WGS sequence"/>
</dbReference>
<keyword evidence="1" id="KW-1133">Transmembrane helix</keyword>
<feature type="transmembrane region" description="Helical" evidence="1">
    <location>
        <begin position="37"/>
        <end position="57"/>
    </location>
</feature>
<dbReference type="EMBL" id="NFFZ01000001">
    <property type="protein sequence ID" value="OTI66166.1"/>
    <property type="molecule type" value="Genomic_DNA"/>
</dbReference>
<evidence type="ECO:0000313" key="15">
    <source>
        <dbReference type="Proteomes" id="UP000433532"/>
    </source>
</evidence>
<evidence type="ECO:0000313" key="12">
    <source>
        <dbReference type="Proteomes" id="UP000253594"/>
    </source>
</evidence>
<dbReference type="EMBL" id="WOAD01000002">
    <property type="protein sequence ID" value="MUI34403.1"/>
    <property type="molecule type" value="Genomic_DNA"/>
</dbReference>
<evidence type="ECO:0000313" key="9">
    <source>
        <dbReference type="EMBL" id="WOS77311.1"/>
    </source>
</evidence>
<dbReference type="Proteomes" id="UP000045039">
    <property type="component" value="Unassembled WGS sequence"/>
</dbReference>
<evidence type="ECO:0000313" key="7">
    <source>
        <dbReference type="EMBL" id="RMS57490.1"/>
    </source>
</evidence>